<dbReference type="RefSeq" id="XP_014157557.1">
    <property type="nucleotide sequence ID" value="XM_014302082.1"/>
</dbReference>
<dbReference type="STRING" id="667725.A0A0L0G3N2"/>
<keyword evidence="8" id="KW-0496">Mitochondrion</keyword>
<dbReference type="InterPro" id="IPR004113">
    <property type="entry name" value="FAD-bd_oxidored_4_C"/>
</dbReference>
<dbReference type="EC" id="1.1.2.4" evidence="9"/>
<evidence type="ECO:0000313" key="12">
    <source>
        <dbReference type="Proteomes" id="UP000054560"/>
    </source>
</evidence>
<dbReference type="Pfam" id="PF01565">
    <property type="entry name" value="FAD_binding_4"/>
    <property type="match status" value="1"/>
</dbReference>
<dbReference type="AlphaFoldDB" id="A0A0L0G3N2"/>
<dbReference type="Gene3D" id="3.30.465.10">
    <property type="match status" value="1"/>
</dbReference>
<organism evidence="11 12">
    <name type="scientific">Sphaeroforma arctica JP610</name>
    <dbReference type="NCBI Taxonomy" id="667725"/>
    <lineage>
        <taxon>Eukaryota</taxon>
        <taxon>Ichthyosporea</taxon>
        <taxon>Ichthyophonida</taxon>
        <taxon>Sphaeroforma</taxon>
    </lineage>
</organism>
<dbReference type="Pfam" id="PF02913">
    <property type="entry name" value="FAD-oxidase_C"/>
    <property type="match status" value="1"/>
</dbReference>
<dbReference type="GO" id="GO:0071949">
    <property type="term" value="F:FAD binding"/>
    <property type="evidence" value="ECO:0007669"/>
    <property type="project" value="InterPro"/>
</dbReference>
<dbReference type="InterPro" id="IPR016166">
    <property type="entry name" value="FAD-bd_PCMH"/>
</dbReference>
<dbReference type="PROSITE" id="PS51387">
    <property type="entry name" value="FAD_PCMH"/>
    <property type="match status" value="1"/>
</dbReference>
<evidence type="ECO:0000256" key="1">
    <source>
        <dbReference type="ARBA" id="ARBA00001974"/>
    </source>
</evidence>
<dbReference type="eggNOG" id="KOG1231">
    <property type="taxonomic scope" value="Eukaryota"/>
</dbReference>
<dbReference type="GO" id="GO:0004458">
    <property type="term" value="F:D-lactate dehydrogenase (cytochrome) activity"/>
    <property type="evidence" value="ECO:0007669"/>
    <property type="project" value="UniProtKB-EC"/>
</dbReference>
<evidence type="ECO:0000256" key="2">
    <source>
        <dbReference type="ARBA" id="ARBA00004173"/>
    </source>
</evidence>
<keyword evidence="4" id="KW-0285">Flavoprotein</keyword>
<dbReference type="SUPFAM" id="SSF56176">
    <property type="entry name" value="FAD-binding/transporter-associated domain-like"/>
    <property type="match status" value="1"/>
</dbReference>
<evidence type="ECO:0000256" key="6">
    <source>
        <dbReference type="ARBA" id="ARBA00022946"/>
    </source>
</evidence>
<reference evidence="11 12" key="1">
    <citation type="submission" date="2011-02" db="EMBL/GenBank/DDBJ databases">
        <title>The Genome Sequence of Sphaeroforma arctica JP610.</title>
        <authorList>
            <consortium name="The Broad Institute Genome Sequencing Platform"/>
            <person name="Russ C."/>
            <person name="Cuomo C."/>
            <person name="Young S.K."/>
            <person name="Zeng Q."/>
            <person name="Gargeya S."/>
            <person name="Alvarado L."/>
            <person name="Berlin A."/>
            <person name="Chapman S.B."/>
            <person name="Chen Z."/>
            <person name="Freedman E."/>
            <person name="Gellesch M."/>
            <person name="Goldberg J."/>
            <person name="Griggs A."/>
            <person name="Gujja S."/>
            <person name="Heilman E."/>
            <person name="Heiman D."/>
            <person name="Howarth C."/>
            <person name="Mehta T."/>
            <person name="Neiman D."/>
            <person name="Pearson M."/>
            <person name="Roberts A."/>
            <person name="Saif S."/>
            <person name="Shea T."/>
            <person name="Shenoy N."/>
            <person name="Sisk P."/>
            <person name="Stolte C."/>
            <person name="Sykes S."/>
            <person name="White J."/>
            <person name="Yandava C."/>
            <person name="Burger G."/>
            <person name="Gray M.W."/>
            <person name="Holland P.W.H."/>
            <person name="King N."/>
            <person name="Lang F.B.F."/>
            <person name="Roger A.J."/>
            <person name="Ruiz-Trillo I."/>
            <person name="Haas B."/>
            <person name="Nusbaum C."/>
            <person name="Birren B."/>
        </authorList>
    </citation>
    <scope>NUCLEOTIDE SEQUENCE [LARGE SCALE GENOMIC DNA]</scope>
    <source>
        <strain evidence="11 12">JP610</strain>
    </source>
</reference>
<comment type="cofactor">
    <cofactor evidence="1">
        <name>FAD</name>
        <dbReference type="ChEBI" id="CHEBI:57692"/>
    </cofactor>
</comment>
<comment type="similarity">
    <text evidence="3">Belongs to the FAD-binding oxidoreductase/transferase type 4 family.</text>
</comment>
<dbReference type="InterPro" id="IPR016169">
    <property type="entry name" value="FAD-bd_PCMH_sub2"/>
</dbReference>
<dbReference type="SUPFAM" id="SSF55103">
    <property type="entry name" value="FAD-linked oxidases, C-terminal domain"/>
    <property type="match status" value="1"/>
</dbReference>
<evidence type="ECO:0000259" key="10">
    <source>
        <dbReference type="PROSITE" id="PS51387"/>
    </source>
</evidence>
<name>A0A0L0G3N2_9EUKA</name>
<evidence type="ECO:0000256" key="7">
    <source>
        <dbReference type="ARBA" id="ARBA00023002"/>
    </source>
</evidence>
<dbReference type="GeneID" id="25904619"/>
<proteinExistence type="inferred from homology"/>
<keyword evidence="12" id="KW-1185">Reference proteome</keyword>
<dbReference type="GO" id="GO:1903457">
    <property type="term" value="P:lactate catabolic process"/>
    <property type="evidence" value="ECO:0007669"/>
    <property type="project" value="TreeGrafter"/>
</dbReference>
<evidence type="ECO:0000256" key="3">
    <source>
        <dbReference type="ARBA" id="ARBA00008000"/>
    </source>
</evidence>
<dbReference type="PANTHER" id="PTHR11748">
    <property type="entry name" value="D-LACTATE DEHYDROGENASE"/>
    <property type="match status" value="1"/>
</dbReference>
<evidence type="ECO:0000256" key="9">
    <source>
        <dbReference type="ARBA" id="ARBA00038897"/>
    </source>
</evidence>
<dbReference type="Proteomes" id="UP000054560">
    <property type="component" value="Unassembled WGS sequence"/>
</dbReference>
<comment type="subcellular location">
    <subcellularLocation>
        <location evidence="2">Mitochondrion</location>
    </subcellularLocation>
</comment>
<gene>
    <name evidence="11" type="ORF">SARC_04115</name>
</gene>
<dbReference type="PANTHER" id="PTHR11748:SF111">
    <property type="entry name" value="D-LACTATE DEHYDROGENASE, MITOCHONDRIAL-RELATED"/>
    <property type="match status" value="1"/>
</dbReference>
<dbReference type="InterPro" id="IPR006094">
    <property type="entry name" value="Oxid_FAD_bind_N"/>
</dbReference>
<protein>
    <recommendedName>
        <fullName evidence="9">D-lactate dehydrogenase (cytochrome)</fullName>
        <ecNumber evidence="9">1.1.2.4</ecNumber>
    </recommendedName>
</protein>
<evidence type="ECO:0000256" key="5">
    <source>
        <dbReference type="ARBA" id="ARBA00022827"/>
    </source>
</evidence>
<evidence type="ECO:0000313" key="11">
    <source>
        <dbReference type="EMBL" id="KNC83655.1"/>
    </source>
</evidence>
<dbReference type="OrthoDB" id="5332616at2759"/>
<accession>A0A0L0G3N2</accession>
<dbReference type="InterPro" id="IPR036318">
    <property type="entry name" value="FAD-bd_PCMH-like_sf"/>
</dbReference>
<evidence type="ECO:0000256" key="4">
    <source>
        <dbReference type="ARBA" id="ARBA00022630"/>
    </source>
</evidence>
<keyword evidence="5" id="KW-0274">FAD</keyword>
<dbReference type="GO" id="GO:0005739">
    <property type="term" value="C:mitochondrion"/>
    <property type="evidence" value="ECO:0007669"/>
    <property type="project" value="UniProtKB-SubCell"/>
</dbReference>
<sequence>MTGNVDNNVGDVIPTKPQVIHNKITATDYERLLAACANDKARVLGGANDDLWAAEKYKHSHDASYHEEAAPDLVVYPLTTEETSAIMAICHERGLPVTASGARTGLEGGCIPVQGGVTLDLSRMNKILEHHEADAQVTVQCGIMKKDMQEFASEKGMFFAMDPGSEASIGGYASTGASGTLCTAKYGTMRDNVIRMRVVLPDGRTFWTRQRAIKSSAGYDLNHLFMGTEGSLGIITELCILLHPKPASMVGAVAVFPTLRHAAKAVIKIHHSRPSSLARCELLNTIAIRSVNNLFPQQYEETPTIFFEFHGTDEGTTAIAHAKYIESLCDDATSYRLAETEEEREKLWEARRGCYFASFKVYS</sequence>
<dbReference type="GO" id="GO:0008720">
    <property type="term" value="F:D-lactate dehydrogenase (NAD+) activity"/>
    <property type="evidence" value="ECO:0007669"/>
    <property type="project" value="TreeGrafter"/>
</dbReference>
<keyword evidence="6" id="KW-0809">Transit peptide</keyword>
<keyword evidence="7" id="KW-0560">Oxidoreductase</keyword>
<evidence type="ECO:0000256" key="8">
    <source>
        <dbReference type="ARBA" id="ARBA00023128"/>
    </source>
</evidence>
<dbReference type="InterPro" id="IPR016164">
    <property type="entry name" value="FAD-linked_Oxase-like_C"/>
</dbReference>
<feature type="domain" description="FAD-binding PCMH-type" evidence="10">
    <location>
        <begin position="67"/>
        <end position="245"/>
    </location>
</feature>
<dbReference type="EMBL" id="KQ241818">
    <property type="protein sequence ID" value="KNC83655.1"/>
    <property type="molecule type" value="Genomic_DNA"/>
</dbReference>